<feature type="region of interest" description="Disordered" evidence="1">
    <location>
        <begin position="1"/>
        <end position="29"/>
    </location>
</feature>
<keyword evidence="2" id="KW-0648">Protein biosynthesis</keyword>
<gene>
    <name evidence="2" type="ORF">BSAL_24840</name>
</gene>
<evidence type="ECO:0000256" key="1">
    <source>
        <dbReference type="SAM" id="MobiDB-lite"/>
    </source>
</evidence>
<dbReference type="SUPFAM" id="SSF57783">
    <property type="entry name" value="Zinc beta-ribbon"/>
    <property type="match status" value="1"/>
</dbReference>
<feature type="compositionally biased region" description="Basic and acidic residues" evidence="1">
    <location>
        <begin position="1"/>
        <end position="17"/>
    </location>
</feature>
<dbReference type="Gene3D" id="2.20.25.190">
    <property type="match status" value="1"/>
</dbReference>
<keyword evidence="2" id="KW-0251">Elongation factor</keyword>
<dbReference type="AlphaFoldDB" id="A0A0S4JNH7"/>
<keyword evidence="3" id="KW-1185">Reference proteome</keyword>
<evidence type="ECO:0000313" key="2">
    <source>
        <dbReference type="EMBL" id="CUG90069.1"/>
    </source>
</evidence>
<name>A0A0S4JNH7_BODSA</name>
<organism evidence="2 3">
    <name type="scientific">Bodo saltans</name>
    <name type="common">Flagellated protozoan</name>
    <dbReference type="NCBI Taxonomy" id="75058"/>
    <lineage>
        <taxon>Eukaryota</taxon>
        <taxon>Discoba</taxon>
        <taxon>Euglenozoa</taxon>
        <taxon>Kinetoplastea</taxon>
        <taxon>Metakinetoplastina</taxon>
        <taxon>Eubodonida</taxon>
        <taxon>Bodonidae</taxon>
        <taxon>Bodo</taxon>
    </lineage>
</organism>
<feature type="region of interest" description="Disordered" evidence="1">
    <location>
        <begin position="154"/>
        <end position="211"/>
    </location>
</feature>
<feature type="compositionally biased region" description="Acidic residues" evidence="1">
    <location>
        <begin position="175"/>
        <end position="191"/>
    </location>
</feature>
<proteinExistence type="predicted"/>
<accession>A0A0S4JNH7</accession>
<dbReference type="VEuPathDB" id="TriTrypDB:BSAL_24840"/>
<sequence>MRRTTVDPKKSRSDPAKNSKPIPQQGQGRTAQGYNQALKCFSCPLCLAPRSLLITLTVSLGKGTAMFQCSECKREGRTGAGSIQYPYKMSFAPKLQKKVDVFFKFRDYVAESGLQGAAAANGASSSSDGAQASSSSLQGGSLLGDALHNKRAGGDATAAAASSFSQHDAGHLPVDGDEGAADDDDDDDDLDGLFGGVDNEDAAAETDGGAS</sequence>
<reference evidence="3" key="1">
    <citation type="submission" date="2015-09" db="EMBL/GenBank/DDBJ databases">
        <authorList>
            <consortium name="Pathogen Informatics"/>
        </authorList>
    </citation>
    <scope>NUCLEOTIDE SEQUENCE [LARGE SCALE GENOMIC DNA]</scope>
    <source>
        <strain evidence="3">Lake Konstanz</strain>
    </source>
</reference>
<dbReference type="GO" id="GO:0003746">
    <property type="term" value="F:translation elongation factor activity"/>
    <property type="evidence" value="ECO:0007669"/>
    <property type="project" value="UniProtKB-KW"/>
</dbReference>
<dbReference type="EMBL" id="CYKH01001789">
    <property type="protein sequence ID" value="CUG90069.1"/>
    <property type="molecule type" value="Genomic_DNA"/>
</dbReference>
<dbReference type="InterPro" id="IPR038567">
    <property type="entry name" value="T_Elf1_sf"/>
</dbReference>
<protein>
    <submittedName>
        <fullName evidence="2">Transcription elongation factor Elf2, putative</fullName>
    </submittedName>
</protein>
<evidence type="ECO:0000313" key="3">
    <source>
        <dbReference type="Proteomes" id="UP000051952"/>
    </source>
</evidence>
<dbReference type="Proteomes" id="UP000051952">
    <property type="component" value="Unassembled WGS sequence"/>
</dbReference>